<name>A0A369MAD1_EGGLN</name>
<reference evidence="3 4" key="1">
    <citation type="journal article" date="2018" name="Elife">
        <title>Discovery and characterization of a prevalent human gut bacterial enzyme sufficient for the inactivation of a family of plant toxins.</title>
        <authorList>
            <person name="Koppel N."/>
            <person name="Bisanz J.E."/>
            <person name="Pandelia M.E."/>
            <person name="Turnbaugh P.J."/>
            <person name="Balskus E.P."/>
        </authorList>
    </citation>
    <scope>NUCLEOTIDE SEQUENCE [LARGE SCALE GENOMIC DNA]</scope>
    <source>
        <strain evidence="2 3">MR1 #12</strain>
        <strain evidence="1 4">W1 BHI 6</strain>
    </source>
</reference>
<proteinExistence type="predicted"/>
<evidence type="ECO:0000313" key="3">
    <source>
        <dbReference type="Proteomes" id="UP000253752"/>
    </source>
</evidence>
<sequence length="333" mass="39461">MKILLIMPKFFNYPETIQMGLRNLGHDVKWVDDRPSNDPFTKALVRVNKEVLSRPIDRYFESVRHDAEEAQYDLVLVVSGQSLSFGKEHLLRLRCVIPNARFVLYQWDAVENYPHVLSVLDCFDEAYTFDERDSRLYRMEFLPLFYHPGYQAIGRRSKAKIEADYDVAFIGTAHPKKYGFVQEVVEQCEGLLDRKYIYHFLPSRLLYARHKLLSEDYRRAAYSQFHFDALTPEETEEVVSRSWCMLDSPQDGQRGLTMRTMECLGARRKIITTNEEIMGYDFYRKENVYVYRGRMDRKDPFFSSEYVDLPEDIYEKYSLRSWLETVVGRGGER</sequence>
<protein>
    <recommendedName>
        <fullName evidence="5">Eps11J</fullName>
    </recommendedName>
</protein>
<dbReference type="Proteomes" id="UP000253752">
    <property type="component" value="Unassembled WGS sequence"/>
</dbReference>
<gene>
    <name evidence="2" type="ORF">C1872_10595</name>
    <name evidence="1" type="ORF">C1875_11105</name>
</gene>
<comment type="caution">
    <text evidence="1">The sequence shown here is derived from an EMBL/GenBank/DDBJ whole genome shotgun (WGS) entry which is preliminary data.</text>
</comment>
<dbReference type="GeneID" id="69510127"/>
<evidence type="ECO:0000313" key="2">
    <source>
        <dbReference type="EMBL" id="RDB78135.1"/>
    </source>
</evidence>
<dbReference type="RefSeq" id="WP_009305140.1">
    <property type="nucleotide sequence ID" value="NZ_CABHNG010000003.1"/>
</dbReference>
<dbReference type="EMBL" id="PPTU01000018">
    <property type="protein sequence ID" value="RDB68690.1"/>
    <property type="molecule type" value="Genomic_DNA"/>
</dbReference>
<dbReference type="Proteomes" id="UP000253970">
    <property type="component" value="Unassembled WGS sequence"/>
</dbReference>
<dbReference type="EMBL" id="PPTX01000016">
    <property type="protein sequence ID" value="RDB78135.1"/>
    <property type="molecule type" value="Genomic_DNA"/>
</dbReference>
<accession>A0A369MAD1</accession>
<dbReference type="AlphaFoldDB" id="A0A369MAD1"/>
<evidence type="ECO:0000313" key="4">
    <source>
        <dbReference type="Proteomes" id="UP000253970"/>
    </source>
</evidence>
<evidence type="ECO:0008006" key="5">
    <source>
        <dbReference type="Google" id="ProtNLM"/>
    </source>
</evidence>
<evidence type="ECO:0000313" key="1">
    <source>
        <dbReference type="EMBL" id="RDB68690.1"/>
    </source>
</evidence>
<organism evidence="1 4">
    <name type="scientific">Eggerthella lenta</name>
    <name type="common">Eubacterium lentum</name>
    <dbReference type="NCBI Taxonomy" id="84112"/>
    <lineage>
        <taxon>Bacteria</taxon>
        <taxon>Bacillati</taxon>
        <taxon>Actinomycetota</taxon>
        <taxon>Coriobacteriia</taxon>
        <taxon>Eggerthellales</taxon>
        <taxon>Eggerthellaceae</taxon>
        <taxon>Eggerthella</taxon>
    </lineage>
</organism>